<dbReference type="Proteomes" id="UP000271241">
    <property type="component" value="Unassembled WGS sequence"/>
</dbReference>
<dbReference type="Pfam" id="PF00621">
    <property type="entry name" value="RhoGEF"/>
    <property type="match status" value="1"/>
</dbReference>
<dbReference type="Gene3D" id="1.20.900.10">
    <property type="entry name" value="Dbl homology (DH) domain"/>
    <property type="match status" value="1"/>
</dbReference>
<feature type="domain" description="DH" evidence="2">
    <location>
        <begin position="68"/>
        <end position="301"/>
    </location>
</feature>
<dbReference type="PANTHER" id="PTHR12673:SF159">
    <property type="entry name" value="LD03170P"/>
    <property type="match status" value="1"/>
</dbReference>
<organism evidence="3 4">
    <name type="scientific">Thamnocephalis sphaerospora</name>
    <dbReference type="NCBI Taxonomy" id="78915"/>
    <lineage>
        <taxon>Eukaryota</taxon>
        <taxon>Fungi</taxon>
        <taxon>Fungi incertae sedis</taxon>
        <taxon>Zoopagomycota</taxon>
        <taxon>Zoopagomycotina</taxon>
        <taxon>Zoopagomycetes</taxon>
        <taxon>Zoopagales</taxon>
        <taxon>Sigmoideomycetaceae</taxon>
        <taxon>Thamnocephalis</taxon>
    </lineage>
</organism>
<dbReference type="Gene3D" id="2.30.29.30">
    <property type="entry name" value="Pleckstrin-homology domain (PH domain)/Phosphotyrosine-binding domain (PTB)"/>
    <property type="match status" value="1"/>
</dbReference>
<dbReference type="PANTHER" id="PTHR12673">
    <property type="entry name" value="FACIOGENITAL DYSPLASIA PROTEIN"/>
    <property type="match status" value="1"/>
</dbReference>
<evidence type="ECO:0000259" key="2">
    <source>
        <dbReference type="PROSITE" id="PS50010"/>
    </source>
</evidence>
<dbReference type="InterPro" id="IPR011993">
    <property type="entry name" value="PH-like_dom_sf"/>
</dbReference>
<dbReference type="InterPro" id="IPR000219">
    <property type="entry name" value="DH_dom"/>
</dbReference>
<evidence type="ECO:0000256" key="1">
    <source>
        <dbReference type="SAM" id="MobiDB-lite"/>
    </source>
</evidence>
<dbReference type="SUPFAM" id="SSF48065">
    <property type="entry name" value="DBL homology domain (DH-domain)"/>
    <property type="match status" value="1"/>
</dbReference>
<evidence type="ECO:0000313" key="4">
    <source>
        <dbReference type="Proteomes" id="UP000271241"/>
    </source>
</evidence>
<feature type="compositionally biased region" description="Low complexity" evidence="1">
    <location>
        <begin position="33"/>
        <end position="45"/>
    </location>
</feature>
<dbReference type="GO" id="GO:0005737">
    <property type="term" value="C:cytoplasm"/>
    <property type="evidence" value="ECO:0007669"/>
    <property type="project" value="TreeGrafter"/>
</dbReference>
<feature type="region of interest" description="Disordered" evidence="1">
    <location>
        <begin position="458"/>
        <end position="504"/>
    </location>
</feature>
<dbReference type="InterPro" id="IPR051092">
    <property type="entry name" value="FYVE_RhoGEF_PH"/>
</dbReference>
<dbReference type="GO" id="GO:0005085">
    <property type="term" value="F:guanyl-nucleotide exchange factor activity"/>
    <property type="evidence" value="ECO:0007669"/>
    <property type="project" value="InterPro"/>
</dbReference>
<accession>A0A4P9XSF8</accession>
<dbReference type="OrthoDB" id="5556884at2759"/>
<gene>
    <name evidence="3" type="ORF">THASP1DRAFT_29155</name>
</gene>
<dbReference type="AlphaFoldDB" id="A0A4P9XSF8"/>
<dbReference type="SUPFAM" id="SSF50729">
    <property type="entry name" value="PH domain-like"/>
    <property type="match status" value="1"/>
</dbReference>
<evidence type="ECO:0000313" key="3">
    <source>
        <dbReference type="EMBL" id="RKP09048.1"/>
    </source>
</evidence>
<dbReference type="EMBL" id="KZ992546">
    <property type="protein sequence ID" value="RKP09048.1"/>
    <property type="molecule type" value="Genomic_DNA"/>
</dbReference>
<feature type="compositionally biased region" description="Low complexity" evidence="1">
    <location>
        <begin position="476"/>
        <end position="490"/>
    </location>
</feature>
<name>A0A4P9XSF8_9FUNG</name>
<reference evidence="4" key="1">
    <citation type="journal article" date="2018" name="Nat. Microbiol.">
        <title>Leveraging single-cell genomics to expand the fungal tree of life.</title>
        <authorList>
            <person name="Ahrendt S.R."/>
            <person name="Quandt C.A."/>
            <person name="Ciobanu D."/>
            <person name="Clum A."/>
            <person name="Salamov A."/>
            <person name="Andreopoulos B."/>
            <person name="Cheng J.F."/>
            <person name="Woyke T."/>
            <person name="Pelin A."/>
            <person name="Henrissat B."/>
            <person name="Reynolds N.K."/>
            <person name="Benny G.L."/>
            <person name="Smith M.E."/>
            <person name="James T.Y."/>
            <person name="Grigoriev I.V."/>
        </authorList>
    </citation>
    <scope>NUCLEOTIDE SEQUENCE [LARGE SCALE GENOMIC DNA]</scope>
    <source>
        <strain evidence="4">RSA 1356</strain>
    </source>
</reference>
<keyword evidence="4" id="KW-1185">Reference proteome</keyword>
<sequence>MAAYTITNLRDGGRTLRRCVTSEGPVNSAREVSPPSATPTPASSPRASLELAYDIAADDEQTLFATQLQKLINRETAYIEALTRLRDAFWMPLARRYLGGRGNANNEGRPYNPRRRFSLMGLLHMPRNLANEHIVQTLNGLFGYLPALTTLHMCLNEELKVFHALDSTVLEVASVIRVRIREEFDVYVSHVENYANALADFENLCLTDTKFRVAIEDCSANAGGLSLRTLLRRPIDHIWKYISFLETVLTRCTDSNTSQNSLSWHQRGEAGGQDDLSEQDSAAVTRCIETVQALTTRMHPWVERINSIEELATLQTMMIGQFEPFLSAHQTLVHRSDVCLTANGYADEKPMRAWLLSDRLLLVSPKQTASGTFYAHRETILLKSCAILASLQATGPAANVIRIYTGDRGLFSLRINNYHGFQRWCAVLSDAVCAMMTNTSGAAPNVTFQQVGEFPKTPTFTPTSPAAENVAGTMHSRSNSASSMRSRPNSDTFIHRTLSQESVK</sequence>
<protein>
    <recommendedName>
        <fullName evidence="2">DH domain-containing protein</fullName>
    </recommendedName>
</protein>
<proteinExistence type="predicted"/>
<dbReference type="PROSITE" id="PS50010">
    <property type="entry name" value="DH_2"/>
    <property type="match status" value="1"/>
</dbReference>
<dbReference type="InterPro" id="IPR035899">
    <property type="entry name" value="DBL_dom_sf"/>
</dbReference>
<feature type="region of interest" description="Disordered" evidence="1">
    <location>
        <begin position="22"/>
        <end position="45"/>
    </location>
</feature>